<proteinExistence type="inferred from homology"/>
<dbReference type="InterPro" id="IPR050565">
    <property type="entry name" value="LYPA1-2/EST-like"/>
</dbReference>
<dbReference type="Gene3D" id="3.40.50.1820">
    <property type="entry name" value="alpha/beta hydrolase"/>
    <property type="match status" value="1"/>
</dbReference>
<sequence length="250" mass="27102">MDFLKFAQTIFSKPQVSVGPVSDKPPVVKLAKEKHTATMIFLHGLGDNGDGWADVLSNEMHLPYFKYIVPHAASRPVALNLGYSSPAWFDILGLSDDTNEDDAGIEAAALYVHNLIDEEVATGTPSNRIVLGGFSMGGALAIYAGLTCKQGLGCIISFSGFMLQKHKIPGEHTANLQTPIFLGHGTKDPMVPATYGIEVEQVVKVFNPNVEFKQYDMGHTCSLEEKVEASSFISKNVPANFASEKEENPE</sequence>
<keyword evidence="4" id="KW-1185">Reference proteome</keyword>
<evidence type="ECO:0000313" key="4">
    <source>
        <dbReference type="Proteomes" id="UP000887574"/>
    </source>
</evidence>
<protein>
    <recommendedName>
        <fullName evidence="2">palmitoyl-protein hydrolase</fullName>
        <ecNumber evidence="2">3.1.2.22</ecNumber>
    </recommendedName>
</protein>
<dbReference type="EC" id="3.1.2.22" evidence="2"/>
<dbReference type="PANTHER" id="PTHR10655">
    <property type="entry name" value="LYSOPHOSPHOLIPASE-RELATED"/>
    <property type="match status" value="1"/>
</dbReference>
<comment type="similarity">
    <text evidence="1">Belongs to the AB hydrolase superfamily. AB hydrolase 2 family.</text>
</comment>
<evidence type="ECO:0000259" key="3">
    <source>
        <dbReference type="Pfam" id="PF02230"/>
    </source>
</evidence>
<evidence type="ECO:0000256" key="2">
    <source>
        <dbReference type="ARBA" id="ARBA00012423"/>
    </source>
</evidence>
<evidence type="ECO:0000313" key="5">
    <source>
        <dbReference type="WBParaSite" id="jg10396"/>
    </source>
</evidence>
<dbReference type="InterPro" id="IPR003140">
    <property type="entry name" value="PLipase/COase/thioEstase"/>
</dbReference>
<evidence type="ECO:0000256" key="1">
    <source>
        <dbReference type="ARBA" id="ARBA00006499"/>
    </source>
</evidence>
<dbReference type="WBParaSite" id="jg10396">
    <property type="protein sequence ID" value="jg10396"/>
    <property type="gene ID" value="jg10396"/>
</dbReference>
<dbReference type="AlphaFoldDB" id="A0A915CN75"/>
<dbReference type="GO" id="GO:0005737">
    <property type="term" value="C:cytoplasm"/>
    <property type="evidence" value="ECO:0007669"/>
    <property type="project" value="TreeGrafter"/>
</dbReference>
<dbReference type="PANTHER" id="PTHR10655:SF68">
    <property type="entry name" value="PALMITOYL-PROTEIN HYDROLASE"/>
    <property type="match status" value="1"/>
</dbReference>
<dbReference type="GO" id="GO:0052689">
    <property type="term" value="F:carboxylic ester hydrolase activity"/>
    <property type="evidence" value="ECO:0007669"/>
    <property type="project" value="TreeGrafter"/>
</dbReference>
<dbReference type="SUPFAM" id="SSF53474">
    <property type="entry name" value="alpha/beta-Hydrolases"/>
    <property type="match status" value="1"/>
</dbReference>
<dbReference type="InterPro" id="IPR029058">
    <property type="entry name" value="AB_hydrolase_fold"/>
</dbReference>
<feature type="domain" description="Phospholipase/carboxylesterase/thioesterase" evidence="3">
    <location>
        <begin position="27"/>
        <end position="236"/>
    </location>
</feature>
<reference evidence="5" key="1">
    <citation type="submission" date="2022-11" db="UniProtKB">
        <authorList>
            <consortium name="WormBaseParasite"/>
        </authorList>
    </citation>
    <scope>IDENTIFICATION</scope>
</reference>
<organism evidence="4 5">
    <name type="scientific">Ditylenchus dipsaci</name>
    <dbReference type="NCBI Taxonomy" id="166011"/>
    <lineage>
        <taxon>Eukaryota</taxon>
        <taxon>Metazoa</taxon>
        <taxon>Ecdysozoa</taxon>
        <taxon>Nematoda</taxon>
        <taxon>Chromadorea</taxon>
        <taxon>Rhabditida</taxon>
        <taxon>Tylenchina</taxon>
        <taxon>Tylenchomorpha</taxon>
        <taxon>Sphaerularioidea</taxon>
        <taxon>Anguinidae</taxon>
        <taxon>Anguininae</taxon>
        <taxon>Ditylenchus</taxon>
    </lineage>
</organism>
<accession>A0A915CN75</accession>
<dbReference type="GO" id="GO:0008474">
    <property type="term" value="F:palmitoyl-(protein) hydrolase activity"/>
    <property type="evidence" value="ECO:0007669"/>
    <property type="project" value="UniProtKB-EC"/>
</dbReference>
<dbReference type="Proteomes" id="UP000887574">
    <property type="component" value="Unplaced"/>
</dbReference>
<name>A0A915CN75_9BILA</name>
<dbReference type="Pfam" id="PF02230">
    <property type="entry name" value="Abhydrolase_2"/>
    <property type="match status" value="1"/>
</dbReference>